<dbReference type="AlphaFoldDB" id="A0A1B2F361"/>
<dbReference type="InterPro" id="IPR040818">
    <property type="entry name" value="Tsi6"/>
</dbReference>
<accession>A0A1B2F361</accession>
<sequence>MRPIPPTYVQKAIDLAEQRNKAGPHNPPYAMLLSQLDYIKAVCEGHEQDTSKLHQLNRGAIASKDARGKRPLAGQGLEGRLLRGHPIGPRPESPAPELINQASPCSTQ</sequence>
<evidence type="ECO:0000259" key="2">
    <source>
        <dbReference type="Pfam" id="PF18660"/>
    </source>
</evidence>
<dbReference type="Pfam" id="PF18660">
    <property type="entry name" value="Tsi6"/>
    <property type="match status" value="1"/>
</dbReference>
<reference evidence="3" key="1">
    <citation type="submission" date="2016-07" db="EMBL/GenBank/DDBJ databases">
        <title>New class B carbapenemase carried by novel plasmid in Pseudomonas putida enviromental strain in eastern Amazonia.</title>
        <authorList>
            <person name="Souza C.O."/>
            <person name="Lima K.V."/>
            <person name="Brasiliense D.M."/>
            <person name="Perez-Chaparro P.J."/>
            <person name="Mamizuka E.M."/>
            <person name="Lima M.O."/>
            <person name="Lima L.N."/>
            <person name="McCulloch J.A."/>
        </authorList>
    </citation>
    <scope>NUCLEOTIDE SEQUENCE [LARGE SCALE GENOMIC DNA]</scope>
    <source>
        <strain evidence="3">IEC33019</strain>
    </source>
</reference>
<evidence type="ECO:0000256" key="1">
    <source>
        <dbReference type="SAM" id="MobiDB-lite"/>
    </source>
</evidence>
<dbReference type="RefSeq" id="WP_244509696.1">
    <property type="nucleotide sequence ID" value="NZ_JAGFUU010000003.1"/>
</dbReference>
<protein>
    <recommendedName>
        <fullName evidence="2">Tsi6 domain-containing protein</fullName>
    </recommendedName>
</protein>
<feature type="region of interest" description="Disordered" evidence="1">
    <location>
        <begin position="54"/>
        <end position="108"/>
    </location>
</feature>
<organism evidence="3">
    <name type="scientific">Pseudomonas putida</name>
    <name type="common">Arthrobacter siderocapsulatus</name>
    <dbReference type="NCBI Taxonomy" id="303"/>
    <lineage>
        <taxon>Bacteria</taxon>
        <taxon>Pseudomonadati</taxon>
        <taxon>Pseudomonadota</taxon>
        <taxon>Gammaproteobacteria</taxon>
        <taxon>Pseudomonadales</taxon>
        <taxon>Pseudomonadaceae</taxon>
        <taxon>Pseudomonas</taxon>
    </lineage>
</organism>
<evidence type="ECO:0000313" key="3">
    <source>
        <dbReference type="EMBL" id="ANY86660.1"/>
    </source>
</evidence>
<feature type="domain" description="Tsi6" evidence="2">
    <location>
        <begin position="8"/>
        <end position="68"/>
    </location>
</feature>
<proteinExistence type="predicted"/>
<name>A0A1B2F361_PSEPU</name>
<dbReference type="EMBL" id="CP016634">
    <property type="protein sequence ID" value="ANY86660.1"/>
    <property type="molecule type" value="Genomic_DNA"/>
</dbReference>
<gene>
    <name evidence="3" type="ORF">IEC33019_1089</name>
</gene>